<dbReference type="GO" id="GO:0009007">
    <property type="term" value="F:site-specific DNA-methyltransferase (adenine-specific) activity"/>
    <property type="evidence" value="ECO:0007669"/>
    <property type="project" value="UniProtKB-EC"/>
</dbReference>
<dbReference type="GO" id="GO:0006298">
    <property type="term" value="P:mismatch repair"/>
    <property type="evidence" value="ECO:0007669"/>
    <property type="project" value="TreeGrafter"/>
</dbReference>
<dbReference type="InterPro" id="IPR029063">
    <property type="entry name" value="SAM-dependent_MTases_sf"/>
</dbReference>
<evidence type="ECO:0000256" key="2">
    <source>
        <dbReference type="ARBA" id="ARBA00022679"/>
    </source>
</evidence>
<name>A0A645DYV9_9ZZZZ</name>
<sequence length="286" mass="33772">MSRSKSPLRYPGGKAKLYPYVKHLISKYYENPPIYVEAYSGGFGLGIELLLNNDVSSVIINDYDYCIYAFWKCVVSQTYHNRFVQLIKDTPINIETWQTQRDIYRNYEQHDLLNVGFATFYLNRCNRSGIINSNPIGGINQNGNYLMDCRFNKDNLIKLINDIYAERHRIEVFNRDAARFIPWVDSKYTNVFFNFDPPYVTAGPSLYKNSYYEQNHIDLSEIIAEVINPWILTYDDDNLIRTCYEGFVIRRYNLTYSLEEKRKGEELIIYSNQLINPPRVHNYITK</sequence>
<proteinExistence type="predicted"/>
<dbReference type="InterPro" id="IPR012327">
    <property type="entry name" value="MeTrfase_D12"/>
</dbReference>
<keyword evidence="3" id="KW-0949">S-adenosyl-L-methionine</keyword>
<protein>
    <submittedName>
        <fullName evidence="4">Uncharacterized protein</fullName>
    </submittedName>
</protein>
<keyword evidence="2" id="KW-0808">Transferase</keyword>
<keyword evidence="1" id="KW-0489">Methyltransferase</keyword>
<dbReference type="Pfam" id="PF02086">
    <property type="entry name" value="MethyltransfD12"/>
    <property type="match status" value="1"/>
</dbReference>
<dbReference type="Gene3D" id="3.40.50.150">
    <property type="entry name" value="Vaccinia Virus protein VP39"/>
    <property type="match status" value="2"/>
</dbReference>
<dbReference type="EMBL" id="VSSQ01040983">
    <property type="protein sequence ID" value="MPM94328.1"/>
    <property type="molecule type" value="Genomic_DNA"/>
</dbReference>
<dbReference type="GO" id="GO:1904047">
    <property type="term" value="F:S-adenosyl-L-methionine binding"/>
    <property type="evidence" value="ECO:0007669"/>
    <property type="project" value="TreeGrafter"/>
</dbReference>
<dbReference type="SUPFAM" id="SSF53335">
    <property type="entry name" value="S-adenosyl-L-methionine-dependent methyltransferases"/>
    <property type="match status" value="1"/>
</dbReference>
<evidence type="ECO:0000313" key="4">
    <source>
        <dbReference type="EMBL" id="MPM94328.1"/>
    </source>
</evidence>
<dbReference type="PRINTS" id="PR00505">
    <property type="entry name" value="D12N6MTFRASE"/>
</dbReference>
<dbReference type="InterPro" id="IPR012263">
    <property type="entry name" value="M_m6A_EcoRV"/>
</dbReference>
<dbReference type="GO" id="GO:0009307">
    <property type="term" value="P:DNA restriction-modification system"/>
    <property type="evidence" value="ECO:0007669"/>
    <property type="project" value="InterPro"/>
</dbReference>
<dbReference type="PANTHER" id="PTHR30481">
    <property type="entry name" value="DNA ADENINE METHYLASE"/>
    <property type="match status" value="1"/>
</dbReference>
<evidence type="ECO:0000256" key="1">
    <source>
        <dbReference type="ARBA" id="ARBA00022603"/>
    </source>
</evidence>
<dbReference type="PANTHER" id="PTHR30481:SF2">
    <property type="entry name" value="SITE-SPECIFIC DNA-METHYLTRANSFERASE (ADENINE-SPECIFIC)"/>
    <property type="match status" value="1"/>
</dbReference>
<accession>A0A645DYV9</accession>
<dbReference type="GO" id="GO:0043565">
    <property type="term" value="F:sequence-specific DNA binding"/>
    <property type="evidence" value="ECO:0007669"/>
    <property type="project" value="TreeGrafter"/>
</dbReference>
<dbReference type="GO" id="GO:0032259">
    <property type="term" value="P:methylation"/>
    <property type="evidence" value="ECO:0007669"/>
    <property type="project" value="UniProtKB-KW"/>
</dbReference>
<dbReference type="PIRSF" id="PIRSF000398">
    <property type="entry name" value="M_m6A_EcoRV"/>
    <property type="match status" value="1"/>
</dbReference>
<organism evidence="4">
    <name type="scientific">bioreactor metagenome</name>
    <dbReference type="NCBI Taxonomy" id="1076179"/>
    <lineage>
        <taxon>unclassified sequences</taxon>
        <taxon>metagenomes</taxon>
        <taxon>ecological metagenomes</taxon>
    </lineage>
</organism>
<dbReference type="AlphaFoldDB" id="A0A645DYV9"/>
<gene>
    <name evidence="4" type="ORF">SDC9_141474</name>
</gene>
<comment type="caution">
    <text evidence="4">The sequence shown here is derived from an EMBL/GenBank/DDBJ whole genome shotgun (WGS) entry which is preliminary data.</text>
</comment>
<reference evidence="4" key="1">
    <citation type="submission" date="2019-08" db="EMBL/GenBank/DDBJ databases">
        <authorList>
            <person name="Kucharzyk K."/>
            <person name="Murdoch R.W."/>
            <person name="Higgins S."/>
            <person name="Loffler F."/>
        </authorList>
    </citation>
    <scope>NUCLEOTIDE SEQUENCE</scope>
</reference>
<evidence type="ECO:0000256" key="3">
    <source>
        <dbReference type="ARBA" id="ARBA00022691"/>
    </source>
</evidence>